<evidence type="ECO:0000313" key="2">
    <source>
        <dbReference type="EMBL" id="MBD7907877.1"/>
    </source>
</evidence>
<feature type="transmembrane region" description="Helical" evidence="1">
    <location>
        <begin position="34"/>
        <end position="52"/>
    </location>
</feature>
<keyword evidence="1" id="KW-0812">Transmembrane</keyword>
<keyword evidence="3" id="KW-1185">Reference proteome</keyword>
<proteinExistence type="predicted"/>
<name>A0ABR8PI82_9BACL</name>
<dbReference type="EMBL" id="JACSQY010000003">
    <property type="protein sequence ID" value="MBD7907877.1"/>
    <property type="molecule type" value="Genomic_DNA"/>
</dbReference>
<dbReference type="Gene3D" id="1.25.40.10">
    <property type="entry name" value="Tetratricopeptide repeat domain"/>
    <property type="match status" value="1"/>
</dbReference>
<evidence type="ECO:0000256" key="1">
    <source>
        <dbReference type="SAM" id="Phobius"/>
    </source>
</evidence>
<protein>
    <submittedName>
        <fullName evidence="2">MnhB domain-containing protein</fullName>
    </submittedName>
</protein>
<accession>A0ABR8PI82</accession>
<dbReference type="SUPFAM" id="SSF48452">
    <property type="entry name" value="TPR-like"/>
    <property type="match status" value="1"/>
</dbReference>
<evidence type="ECO:0000313" key="3">
    <source>
        <dbReference type="Proteomes" id="UP000659496"/>
    </source>
</evidence>
<dbReference type="Proteomes" id="UP000659496">
    <property type="component" value="Unassembled WGS sequence"/>
</dbReference>
<comment type="caution">
    <text evidence="2">The sequence shown here is derived from an EMBL/GenBank/DDBJ whole genome shotgun (WGS) entry which is preliminary data.</text>
</comment>
<feature type="transmembrane region" description="Helical" evidence="1">
    <location>
        <begin position="73"/>
        <end position="95"/>
    </location>
</feature>
<reference evidence="2 3" key="1">
    <citation type="submission" date="2020-08" db="EMBL/GenBank/DDBJ databases">
        <title>A Genomic Blueprint of the Chicken Gut Microbiome.</title>
        <authorList>
            <person name="Gilroy R."/>
            <person name="Ravi A."/>
            <person name="Getino M."/>
            <person name="Pursley I."/>
            <person name="Horton D.L."/>
            <person name="Alikhan N.-F."/>
            <person name="Baker D."/>
            <person name="Gharbi K."/>
            <person name="Hall N."/>
            <person name="Watson M."/>
            <person name="Adriaenssens E.M."/>
            <person name="Foster-Nyarko E."/>
            <person name="Jarju S."/>
            <person name="Secka A."/>
            <person name="Antonio M."/>
            <person name="Oren A."/>
            <person name="Chaudhuri R."/>
            <person name="La Ragione R.M."/>
            <person name="Hildebrand F."/>
            <person name="Pallen M.J."/>
        </authorList>
    </citation>
    <scope>NUCLEOTIDE SEQUENCE [LARGE SCALE GENOMIC DNA]</scope>
    <source>
        <strain evidence="2 3">Sa3CUA8</strain>
    </source>
</reference>
<sequence length="513" mass="58770">MKVLKSFTITILSLLFTSIILVGLYLFLSGFAGLIILVGGVAGLFLLFILSFKNPVSKHSKFFKWKGKVHLSFLLSYLLVTGILLIFIGSLNFVLGEELGELSARDKLNLLAGNAAVNTRVLDEITDDYSVRITNHMTFKFPAHLEPKVDEIIERMDEVETLEKQVFGEPLQKTKKLEIIILANAKEYSRIVPWAPSSQVGSYVRHRNRIMIYQQEEVPSLQGIFSHEYSHYLLDIFLEQNKVDFEEIPKWYHEGVSEYVSLQVIGGDRYPHASIPEISLNNLRNHVEWNKASRESDVYYLAEKAIEYAVGNSKDRKVLSTVILQGKETGSFEESFQELTGFDLTILSNRIYTAQEDLNHAYATCQNSDYETSVSLYQETVKKHPGESLAWHQYALCLVKHKKWNEAISVRRTMIGLEPNVAGSYITLSQLLTLVDTNEAVKTAEMAEELGVKENREYVDDYYETWLAEITRYHRLMNAKNYEEAYQAMSQSEQLSTSPEILEELNDIRNRLQ</sequence>
<dbReference type="InterPro" id="IPR011990">
    <property type="entry name" value="TPR-like_helical_dom_sf"/>
</dbReference>
<feature type="transmembrane region" description="Helical" evidence="1">
    <location>
        <begin position="7"/>
        <end position="28"/>
    </location>
</feature>
<dbReference type="Gene3D" id="3.40.30.160">
    <property type="entry name" value="Collagenase ColT, N-terminal domain"/>
    <property type="match status" value="1"/>
</dbReference>
<gene>
    <name evidence="2" type="ORF">H9659_06010</name>
</gene>
<keyword evidence="1" id="KW-1133">Transmembrane helix</keyword>
<organism evidence="2 3">
    <name type="scientific">Sporosarcina gallistercoris</name>
    <dbReference type="NCBI Taxonomy" id="2762245"/>
    <lineage>
        <taxon>Bacteria</taxon>
        <taxon>Bacillati</taxon>
        <taxon>Bacillota</taxon>
        <taxon>Bacilli</taxon>
        <taxon>Bacillales</taxon>
        <taxon>Caryophanaceae</taxon>
        <taxon>Sporosarcina</taxon>
    </lineage>
</organism>
<keyword evidence="1" id="KW-0472">Membrane</keyword>
<dbReference type="RefSeq" id="WP_191689029.1">
    <property type="nucleotide sequence ID" value="NZ_JACSQY010000003.1"/>
</dbReference>